<evidence type="ECO:0000313" key="11">
    <source>
        <dbReference type="Proteomes" id="UP000314986"/>
    </source>
</evidence>
<evidence type="ECO:0000256" key="8">
    <source>
        <dbReference type="ARBA" id="ARBA00047656"/>
    </source>
</evidence>
<dbReference type="GeneID" id="103191301"/>
<dbReference type="GO" id="GO:0004138">
    <property type="term" value="F:deoxyguanosine kinase activity"/>
    <property type="evidence" value="ECO:0007669"/>
    <property type="project" value="UniProtKB-EC"/>
</dbReference>
<evidence type="ECO:0000256" key="7">
    <source>
        <dbReference type="ARBA" id="ARBA00039043"/>
    </source>
</evidence>
<dbReference type="GeneTree" id="ENSGT00940000159627"/>
<dbReference type="CDD" id="cd01673">
    <property type="entry name" value="dNK"/>
    <property type="match status" value="1"/>
</dbReference>
<comment type="catalytic activity">
    <reaction evidence="8">
        <text>2'-deoxyguanosine + ATP = dGMP + ADP + H(+)</text>
        <dbReference type="Rhea" id="RHEA:19201"/>
        <dbReference type="ChEBI" id="CHEBI:15378"/>
        <dbReference type="ChEBI" id="CHEBI:17172"/>
        <dbReference type="ChEBI" id="CHEBI:30616"/>
        <dbReference type="ChEBI" id="CHEBI:57673"/>
        <dbReference type="ChEBI" id="CHEBI:456216"/>
        <dbReference type="EC" id="2.7.1.113"/>
    </reaction>
</comment>
<evidence type="ECO:0000256" key="2">
    <source>
        <dbReference type="ARBA" id="ARBA00011738"/>
    </source>
</evidence>
<evidence type="ECO:0000256" key="5">
    <source>
        <dbReference type="ARBA" id="ARBA00022777"/>
    </source>
</evidence>
<keyword evidence="4" id="KW-0547">Nucleotide-binding</keyword>
<dbReference type="Ensembl" id="ENSCMIT00000002948.1">
    <property type="protein sequence ID" value="ENSCMIP00000002852.1"/>
    <property type="gene ID" value="ENSCMIG00000001684.1"/>
</dbReference>
<sequence length="330" mass="37889">MGPPLCGVTPPSLPHHLPQMLKTVRFLVRGSADVRPTRTPSRSGCAAVPWARGVGMGSRPRPKRLCPAAASVQNPLHTPRLTRVAIEGNIAVGKSTFAKMLEMSTAACEVVHEPIAKWQNIRASNHSEDSSSSALKSTGNLLQMMYEDPQRWSYTFQSYSCMSRIEAQLKPVSARLLNTENSVQIFERSVYSDRYIFASNMYDLGYLNETEWTIYQDWHTYLINQFGNRIALEGIIYLQASPEKCLERIQQRARVEEKEIQVNYLQQLHDKHEDWLVKRTMEVHFDHLKNVPMLVLDMNEDFEEDKLKQNKLLEQVKNFMHSLRLDGRSL</sequence>
<dbReference type="InterPro" id="IPR031314">
    <property type="entry name" value="DNK_dom"/>
</dbReference>
<reference evidence="11" key="2">
    <citation type="journal article" date="2007" name="PLoS Biol.">
        <title>Survey sequencing and comparative analysis of the elephant shark (Callorhinchus milii) genome.</title>
        <authorList>
            <person name="Venkatesh B."/>
            <person name="Kirkness E.F."/>
            <person name="Loh Y.H."/>
            <person name="Halpern A.L."/>
            <person name="Lee A.P."/>
            <person name="Johnson J."/>
            <person name="Dandona N."/>
            <person name="Viswanathan L.D."/>
            <person name="Tay A."/>
            <person name="Venter J.C."/>
            <person name="Strausberg R.L."/>
            <person name="Brenner S."/>
        </authorList>
    </citation>
    <scope>NUCLEOTIDE SEQUENCE [LARGE SCALE GENOMIC DNA]</scope>
</reference>
<comment type="similarity">
    <text evidence="1">Belongs to the DCK/DGK family.</text>
</comment>
<reference evidence="10" key="5">
    <citation type="submission" date="2025-09" db="UniProtKB">
        <authorList>
            <consortium name="Ensembl"/>
        </authorList>
    </citation>
    <scope>IDENTIFICATION</scope>
</reference>
<accession>A0A4W3GIH9</accession>
<dbReference type="SUPFAM" id="SSF52540">
    <property type="entry name" value="P-loop containing nucleoside triphosphate hydrolases"/>
    <property type="match status" value="1"/>
</dbReference>
<dbReference type="FunFam" id="3.40.50.300:FF:000461">
    <property type="entry name" value="Deoxycytidine kinase"/>
    <property type="match status" value="1"/>
</dbReference>
<evidence type="ECO:0000256" key="4">
    <source>
        <dbReference type="ARBA" id="ARBA00022741"/>
    </source>
</evidence>
<dbReference type="InterPro" id="IPR050566">
    <property type="entry name" value="Deoxyribonucleoside_kinase"/>
</dbReference>
<dbReference type="GO" id="GO:0005524">
    <property type="term" value="F:ATP binding"/>
    <property type="evidence" value="ECO:0007669"/>
    <property type="project" value="UniProtKB-KW"/>
</dbReference>
<proteinExistence type="inferred from homology"/>
<dbReference type="OrthoDB" id="567086at2759"/>
<dbReference type="InterPro" id="IPR027417">
    <property type="entry name" value="P-loop_NTPase"/>
</dbReference>
<dbReference type="PANTHER" id="PTHR10513:SF8">
    <property type="entry name" value="DEOXYGUANOSINE KINASE, MITOCHONDRIAL"/>
    <property type="match status" value="1"/>
</dbReference>
<dbReference type="RefSeq" id="XP_007910479.1">
    <property type="nucleotide sequence ID" value="XM_007912288.2"/>
</dbReference>
<organism evidence="10 11">
    <name type="scientific">Callorhinchus milii</name>
    <name type="common">Ghost shark</name>
    <dbReference type="NCBI Taxonomy" id="7868"/>
    <lineage>
        <taxon>Eukaryota</taxon>
        <taxon>Metazoa</taxon>
        <taxon>Chordata</taxon>
        <taxon>Craniata</taxon>
        <taxon>Vertebrata</taxon>
        <taxon>Chondrichthyes</taxon>
        <taxon>Holocephali</taxon>
        <taxon>Chimaeriformes</taxon>
        <taxon>Callorhinchidae</taxon>
        <taxon>Callorhinchus</taxon>
    </lineage>
</organism>
<evidence type="ECO:0000256" key="1">
    <source>
        <dbReference type="ARBA" id="ARBA00007420"/>
    </source>
</evidence>
<evidence type="ECO:0000313" key="10">
    <source>
        <dbReference type="Ensembl" id="ENSCMIP00000002852.1"/>
    </source>
</evidence>
<dbReference type="Gene3D" id="3.40.50.300">
    <property type="entry name" value="P-loop containing nucleotide triphosphate hydrolases"/>
    <property type="match status" value="1"/>
</dbReference>
<keyword evidence="3" id="KW-0808">Transferase</keyword>
<dbReference type="STRING" id="7868.ENSCMIP00000002852"/>
<evidence type="ECO:0000259" key="9">
    <source>
        <dbReference type="Pfam" id="PF01712"/>
    </source>
</evidence>
<keyword evidence="6" id="KW-0067">ATP-binding</keyword>
<keyword evidence="11" id="KW-1185">Reference proteome</keyword>
<evidence type="ECO:0000256" key="6">
    <source>
        <dbReference type="ARBA" id="ARBA00022840"/>
    </source>
</evidence>
<dbReference type="PANTHER" id="PTHR10513">
    <property type="entry name" value="DEOXYNUCLEOSIDE KINASE"/>
    <property type="match status" value="1"/>
</dbReference>
<dbReference type="GO" id="GO:0005739">
    <property type="term" value="C:mitochondrion"/>
    <property type="evidence" value="ECO:0007669"/>
    <property type="project" value="TreeGrafter"/>
</dbReference>
<keyword evidence="5" id="KW-0418">Kinase</keyword>
<dbReference type="EC" id="2.7.1.113" evidence="7"/>
<reference evidence="11" key="1">
    <citation type="journal article" date="2006" name="Science">
        <title>Ancient noncoding elements conserved in the human genome.</title>
        <authorList>
            <person name="Venkatesh B."/>
            <person name="Kirkness E.F."/>
            <person name="Loh Y.H."/>
            <person name="Halpern A.L."/>
            <person name="Lee A.P."/>
            <person name="Johnson J."/>
            <person name="Dandona N."/>
            <person name="Viswanathan L.D."/>
            <person name="Tay A."/>
            <person name="Venter J.C."/>
            <person name="Strausberg R.L."/>
            <person name="Brenner S."/>
        </authorList>
    </citation>
    <scope>NUCLEOTIDE SEQUENCE [LARGE SCALE GENOMIC DNA]</scope>
</reference>
<feature type="domain" description="Deoxynucleoside kinase" evidence="9">
    <location>
        <begin position="85"/>
        <end position="320"/>
    </location>
</feature>
<comment type="subunit">
    <text evidence="2">Homodimer.</text>
</comment>
<protein>
    <recommendedName>
        <fullName evidence="7">deoxyguanosine kinase</fullName>
        <ecNumber evidence="7">2.7.1.113</ecNumber>
    </recommendedName>
</protein>
<dbReference type="Pfam" id="PF01712">
    <property type="entry name" value="dNK"/>
    <property type="match status" value="1"/>
</dbReference>
<evidence type="ECO:0000256" key="3">
    <source>
        <dbReference type="ARBA" id="ARBA00022679"/>
    </source>
</evidence>
<dbReference type="Proteomes" id="UP000314986">
    <property type="component" value="Unassembled WGS sequence"/>
</dbReference>
<name>A0A4W3GIH9_CALMI</name>
<reference evidence="10" key="4">
    <citation type="submission" date="2025-08" db="UniProtKB">
        <authorList>
            <consortium name="Ensembl"/>
        </authorList>
    </citation>
    <scope>IDENTIFICATION</scope>
</reference>
<dbReference type="KEGG" id="cmk:103191301"/>
<reference evidence="11" key="3">
    <citation type="journal article" date="2014" name="Nature">
        <title>Elephant shark genome provides unique insights into gnathostome evolution.</title>
        <authorList>
            <consortium name="International Elephant Shark Genome Sequencing Consortium"/>
            <person name="Venkatesh B."/>
            <person name="Lee A.P."/>
            <person name="Ravi V."/>
            <person name="Maurya A.K."/>
            <person name="Lian M.M."/>
            <person name="Swann J.B."/>
            <person name="Ohta Y."/>
            <person name="Flajnik M.F."/>
            <person name="Sutoh Y."/>
            <person name="Kasahara M."/>
            <person name="Hoon S."/>
            <person name="Gangu V."/>
            <person name="Roy S.W."/>
            <person name="Irimia M."/>
            <person name="Korzh V."/>
            <person name="Kondrychyn I."/>
            <person name="Lim Z.W."/>
            <person name="Tay B.H."/>
            <person name="Tohari S."/>
            <person name="Kong K.W."/>
            <person name="Ho S."/>
            <person name="Lorente-Galdos B."/>
            <person name="Quilez J."/>
            <person name="Marques-Bonet T."/>
            <person name="Raney B.J."/>
            <person name="Ingham P.W."/>
            <person name="Tay A."/>
            <person name="Hillier L.W."/>
            <person name="Minx P."/>
            <person name="Boehm T."/>
            <person name="Wilson R.K."/>
            <person name="Brenner S."/>
            <person name="Warren W.C."/>
        </authorList>
    </citation>
    <scope>NUCLEOTIDE SEQUENCE [LARGE SCALE GENOMIC DNA]</scope>
</reference>
<dbReference type="InParanoid" id="A0A4W3GIH9"/>
<dbReference type="AlphaFoldDB" id="A0A4W3GIH9"/>
<gene>
    <name evidence="10" type="primary">LOC103191301</name>
</gene>